<evidence type="ECO:0000259" key="5">
    <source>
        <dbReference type="PROSITE" id="PS51352"/>
    </source>
</evidence>
<dbReference type="Proteomes" id="UP000038083">
    <property type="component" value="Unassembled WGS sequence"/>
</dbReference>
<dbReference type="PROSITE" id="PS51352">
    <property type="entry name" value="THIOREDOXIN_2"/>
    <property type="match status" value="1"/>
</dbReference>
<dbReference type="RefSeq" id="WP_081615909.1">
    <property type="nucleotide sequence ID" value="NZ_CDOF01000044.1"/>
</dbReference>
<comment type="subcellular location">
    <subcellularLocation>
        <location evidence="1">Cell envelope</location>
    </subcellularLocation>
</comment>
<dbReference type="InterPro" id="IPR036249">
    <property type="entry name" value="Thioredoxin-like_sf"/>
</dbReference>
<name>A0A0B7HC67_9FLAO</name>
<proteinExistence type="predicted"/>
<dbReference type="Pfam" id="PF13905">
    <property type="entry name" value="Thioredoxin_8"/>
    <property type="match status" value="1"/>
</dbReference>
<organism evidence="6 7">
    <name type="scientific">Capnocytophaga cynodegmi</name>
    <dbReference type="NCBI Taxonomy" id="28189"/>
    <lineage>
        <taxon>Bacteria</taxon>
        <taxon>Pseudomonadati</taxon>
        <taxon>Bacteroidota</taxon>
        <taxon>Flavobacteriia</taxon>
        <taxon>Flavobacteriales</taxon>
        <taxon>Flavobacteriaceae</taxon>
        <taxon>Capnocytophaga</taxon>
    </lineage>
</organism>
<protein>
    <recommendedName>
        <fullName evidence="5">Thioredoxin domain-containing protein</fullName>
    </recommendedName>
</protein>
<dbReference type="InterPro" id="IPR012336">
    <property type="entry name" value="Thioredoxin-like_fold"/>
</dbReference>
<keyword evidence="4" id="KW-0676">Redox-active center</keyword>
<reference evidence="6 7" key="1">
    <citation type="submission" date="2015-01" db="EMBL/GenBank/DDBJ databases">
        <authorList>
            <person name="MANFREDI Pablo"/>
        </authorList>
    </citation>
    <scope>NUCLEOTIDE SEQUENCE [LARGE SCALE GENOMIC DNA]</scope>
    <source>
        <strain evidence="6 7">Ccy74</strain>
    </source>
</reference>
<dbReference type="Gene3D" id="3.40.30.10">
    <property type="entry name" value="Glutaredoxin"/>
    <property type="match status" value="1"/>
</dbReference>
<evidence type="ECO:0000313" key="6">
    <source>
        <dbReference type="EMBL" id="CEN35527.1"/>
    </source>
</evidence>
<evidence type="ECO:0000256" key="4">
    <source>
        <dbReference type="ARBA" id="ARBA00023284"/>
    </source>
</evidence>
<gene>
    <name evidence="6" type="ORF">CCYN74_130050</name>
</gene>
<keyword evidence="3" id="KW-1015">Disulfide bond</keyword>
<dbReference type="GO" id="GO:0017004">
    <property type="term" value="P:cytochrome complex assembly"/>
    <property type="evidence" value="ECO:0007669"/>
    <property type="project" value="UniProtKB-KW"/>
</dbReference>
<keyword evidence="2" id="KW-0201">Cytochrome c-type biogenesis</keyword>
<dbReference type="InterPro" id="IPR050553">
    <property type="entry name" value="Thioredoxin_ResA/DsbE_sf"/>
</dbReference>
<dbReference type="GO" id="GO:0030313">
    <property type="term" value="C:cell envelope"/>
    <property type="evidence" value="ECO:0007669"/>
    <property type="project" value="UniProtKB-SubCell"/>
</dbReference>
<feature type="domain" description="Thioredoxin" evidence="5">
    <location>
        <begin position="693"/>
        <end position="865"/>
    </location>
</feature>
<evidence type="ECO:0000256" key="3">
    <source>
        <dbReference type="ARBA" id="ARBA00023157"/>
    </source>
</evidence>
<sequence>MKHLFLIKTMLLCFIFQCNIKAQSLNEIPENLHGFWKFQVEKKGDWNGIHIGKNYVEVLYNLVLIESIKQKDNRYELVLNAYGRFLDASITLIEQDKAKFVFGNKEFECTKYNADPDIVLLKPSNYKKVIKGIWTGENNPRKQLSITKNKLHWNNADWKIHWLGKYLDKEYRALIEYNNSFKMVYITHSDNNIKFRTENNDEIYKIGEKIQSNYLYGTWCNPTTNEWVIGFFDKIVVYKNEAWTYQYSKKDENTYQITLSQEDKKQTITCSFIGKDKNELTLLDGNQKIDLKYENRPQPYLTEDNRSFLNNNYKKEKVTIRGFLQNMPHKKPFKITIPNLITDEEDEFFADIDKNGCFSITFEVLNTSFILMDWGRTYLPDVVEPGEEYFLYIDYKNKDFRGNKEAIVWQMGKNARLHRELTSYFSFAKSDFFPHIDKNLPSDVFLSKSREALRNELKVVKQFSELNKISKRTLYFIEKFKLTVMARDMMQRKFDLERSKEGNFSADYMALADSVFQNMPKPLTLMRSNTFLNDYTAYYNEKVFLKPDFIGNLEVMKYFDKHKMVTLSEKEHIAIHKLEEMAQKTFELRQQKADSTTLANHFALFKPYIDDFNAFAFTKPYEKLFAEQFPKIKDEVVYIPMLKRELSTLDSLKVSPEVKEIMYAGRAYNIYEGESRSLTQKEWDFFASNIKSSEILSILEDEQSKYNTIQGQDVKYSESLKRTEHLKDAKNADELFKKLTEPYLGKVIYIDFWGTWCAPCREQMKYIGKVKEELKGKDVVFMYFANRSPEDSWKNIIKQYNLTGESVVHYNLPDEQQSMLERRLGVKSFPTYMIIDKQGNIVSTKPPMPIQQEVLVQELIKWIEK</sequence>
<dbReference type="CDD" id="cd02966">
    <property type="entry name" value="TlpA_like_family"/>
    <property type="match status" value="1"/>
</dbReference>
<dbReference type="PANTHER" id="PTHR42852:SF6">
    <property type="entry name" value="THIOL:DISULFIDE INTERCHANGE PROTEIN DSBE"/>
    <property type="match status" value="1"/>
</dbReference>
<accession>A0A0B7HC67</accession>
<dbReference type="EMBL" id="CDOG01000005">
    <property type="protein sequence ID" value="CEN35527.1"/>
    <property type="molecule type" value="Genomic_DNA"/>
</dbReference>
<dbReference type="InterPro" id="IPR013766">
    <property type="entry name" value="Thioredoxin_domain"/>
</dbReference>
<evidence type="ECO:0000313" key="7">
    <source>
        <dbReference type="Proteomes" id="UP000038083"/>
    </source>
</evidence>
<evidence type="ECO:0000256" key="2">
    <source>
        <dbReference type="ARBA" id="ARBA00022748"/>
    </source>
</evidence>
<dbReference type="SUPFAM" id="SSF52833">
    <property type="entry name" value="Thioredoxin-like"/>
    <property type="match status" value="1"/>
</dbReference>
<dbReference type="PANTHER" id="PTHR42852">
    <property type="entry name" value="THIOL:DISULFIDE INTERCHANGE PROTEIN DSBE"/>
    <property type="match status" value="1"/>
</dbReference>
<dbReference type="OrthoDB" id="1096670at2"/>
<evidence type="ECO:0000256" key="1">
    <source>
        <dbReference type="ARBA" id="ARBA00004196"/>
    </source>
</evidence>
<dbReference type="AlphaFoldDB" id="A0A0B7HC67"/>